<organism evidence="1">
    <name type="scientific">marine metagenome</name>
    <dbReference type="NCBI Taxonomy" id="408172"/>
    <lineage>
        <taxon>unclassified sequences</taxon>
        <taxon>metagenomes</taxon>
        <taxon>ecological metagenomes</taxon>
    </lineage>
</organism>
<protein>
    <submittedName>
        <fullName evidence="1">Uncharacterized protein</fullName>
    </submittedName>
</protein>
<dbReference type="AlphaFoldDB" id="A0A382J9S9"/>
<accession>A0A382J9S9</accession>
<name>A0A382J9S9_9ZZZZ</name>
<reference evidence="1" key="1">
    <citation type="submission" date="2018-05" db="EMBL/GenBank/DDBJ databases">
        <authorList>
            <person name="Lanie J.A."/>
            <person name="Ng W.-L."/>
            <person name="Kazmierczak K.M."/>
            <person name="Andrzejewski T.M."/>
            <person name="Davidsen T.M."/>
            <person name="Wayne K.J."/>
            <person name="Tettelin H."/>
            <person name="Glass J.I."/>
            <person name="Rusch D."/>
            <person name="Podicherti R."/>
            <person name="Tsui H.-C.T."/>
            <person name="Winkler M.E."/>
        </authorList>
    </citation>
    <scope>NUCLEOTIDE SEQUENCE</scope>
</reference>
<dbReference type="EMBL" id="UINC01072771">
    <property type="protein sequence ID" value="SVC08656.1"/>
    <property type="molecule type" value="Genomic_DNA"/>
</dbReference>
<sequence>MAVDSQFDFKVVNVVPNPDGSASYEFEYSDEFADFFKETTGKEITEESFQEFMTNAIKENLKEKGASNVIPMSKVLDK</sequence>
<gene>
    <name evidence="1" type="ORF">METZ01_LOCUS261510</name>
</gene>
<proteinExistence type="predicted"/>
<evidence type="ECO:0000313" key="1">
    <source>
        <dbReference type="EMBL" id="SVC08656.1"/>
    </source>
</evidence>